<gene>
    <name evidence="3" type="ORF">BKE30_14620</name>
</gene>
<evidence type="ECO:0000313" key="3">
    <source>
        <dbReference type="EMBL" id="ONG37362.1"/>
    </source>
</evidence>
<name>A0A1S8CS81_9GAMM</name>
<keyword evidence="2" id="KW-1133">Transmembrane helix</keyword>
<dbReference type="AlphaFoldDB" id="A0A1S8CS81"/>
<dbReference type="STRING" id="1907941.BKE30_14620"/>
<comment type="caution">
    <text evidence="3">The sequence shown here is derived from an EMBL/GenBank/DDBJ whole genome shotgun (WGS) entry which is preliminary data.</text>
</comment>
<keyword evidence="2" id="KW-0472">Membrane</keyword>
<accession>A0A1S8CS81</accession>
<feature type="transmembrane region" description="Helical" evidence="2">
    <location>
        <begin position="6"/>
        <end position="24"/>
    </location>
</feature>
<sequence>MILRMITGAVVTVAIFAFCIHVFITSDPCQRLERSAKPIYWFLKMAQKGAEPWIKPETSLKIGEIATTSQLRLAVILKTQFYSKDMPALTCPWDAYVAPDSFGTAKNPNKVANSKPDSTGAKHD</sequence>
<feature type="region of interest" description="Disordered" evidence="1">
    <location>
        <begin position="102"/>
        <end position="124"/>
    </location>
</feature>
<keyword evidence="2" id="KW-0812">Transmembrane</keyword>
<protein>
    <submittedName>
        <fullName evidence="3">Uncharacterized protein</fullName>
    </submittedName>
</protein>
<proteinExistence type="predicted"/>
<keyword evidence="4" id="KW-1185">Reference proteome</keyword>
<dbReference type="Proteomes" id="UP000192132">
    <property type="component" value="Unassembled WGS sequence"/>
</dbReference>
<organism evidence="3 4">
    <name type="scientific">Alkanindiges hydrocarboniclasticus</name>
    <dbReference type="NCBI Taxonomy" id="1907941"/>
    <lineage>
        <taxon>Bacteria</taxon>
        <taxon>Pseudomonadati</taxon>
        <taxon>Pseudomonadota</taxon>
        <taxon>Gammaproteobacteria</taxon>
        <taxon>Moraxellales</taxon>
        <taxon>Moraxellaceae</taxon>
        <taxon>Alkanindiges</taxon>
    </lineage>
</organism>
<feature type="compositionally biased region" description="Polar residues" evidence="1">
    <location>
        <begin position="104"/>
        <end position="117"/>
    </location>
</feature>
<dbReference type="EMBL" id="MLCN01000055">
    <property type="protein sequence ID" value="ONG37362.1"/>
    <property type="molecule type" value="Genomic_DNA"/>
</dbReference>
<reference evidence="3 4" key="1">
    <citation type="submission" date="2016-10" db="EMBL/GenBank/DDBJ databases">
        <title>Draft Genome sequence of Alkanindiges sp. strain H1.</title>
        <authorList>
            <person name="Subhash Y."/>
            <person name="Lee S."/>
        </authorList>
    </citation>
    <scope>NUCLEOTIDE SEQUENCE [LARGE SCALE GENOMIC DNA]</scope>
    <source>
        <strain evidence="3 4">H1</strain>
    </source>
</reference>
<evidence type="ECO:0000313" key="4">
    <source>
        <dbReference type="Proteomes" id="UP000192132"/>
    </source>
</evidence>
<evidence type="ECO:0000256" key="2">
    <source>
        <dbReference type="SAM" id="Phobius"/>
    </source>
</evidence>
<evidence type="ECO:0000256" key="1">
    <source>
        <dbReference type="SAM" id="MobiDB-lite"/>
    </source>
</evidence>
<dbReference type="RefSeq" id="WP_076879326.1">
    <property type="nucleotide sequence ID" value="NZ_MLCN01000055.1"/>
</dbReference>